<gene>
    <name evidence="2" type="ORF">ABIF63_000143</name>
</gene>
<keyword evidence="3" id="KW-1185">Reference proteome</keyword>
<organism evidence="2 3">
    <name type="scientific">Bradyrhizobium japonicum</name>
    <dbReference type="NCBI Taxonomy" id="375"/>
    <lineage>
        <taxon>Bacteria</taxon>
        <taxon>Pseudomonadati</taxon>
        <taxon>Pseudomonadota</taxon>
        <taxon>Alphaproteobacteria</taxon>
        <taxon>Hyphomicrobiales</taxon>
        <taxon>Nitrobacteraceae</taxon>
        <taxon>Bradyrhizobium</taxon>
    </lineage>
</organism>
<feature type="compositionally biased region" description="Basic and acidic residues" evidence="1">
    <location>
        <begin position="1"/>
        <end position="10"/>
    </location>
</feature>
<dbReference type="Proteomes" id="UP001549291">
    <property type="component" value="Unassembled WGS sequence"/>
</dbReference>
<evidence type="ECO:0000313" key="2">
    <source>
        <dbReference type="EMBL" id="MET4716040.1"/>
    </source>
</evidence>
<dbReference type="EMBL" id="JBEPTQ010000001">
    <property type="protein sequence ID" value="MET4716040.1"/>
    <property type="molecule type" value="Genomic_DNA"/>
</dbReference>
<sequence>MERAWTDRSMAKVKTINLRPGEEPQSDKPKSPKGRIVRLNA</sequence>
<reference evidence="2 3" key="1">
    <citation type="submission" date="2024-06" db="EMBL/GenBank/DDBJ databases">
        <title>Genomic Encyclopedia of Type Strains, Phase V (KMG-V): Genome sequencing to study the core and pangenomes of soil and plant-associated prokaryotes.</title>
        <authorList>
            <person name="Whitman W."/>
        </authorList>
    </citation>
    <scope>NUCLEOTIDE SEQUENCE [LARGE SCALE GENOMIC DNA]</scope>
    <source>
        <strain evidence="2 3">USDA 160</strain>
    </source>
</reference>
<protein>
    <submittedName>
        <fullName evidence="2">Uncharacterized protein</fullName>
    </submittedName>
</protein>
<name>A0ABV2RHG5_BRAJP</name>
<proteinExistence type="predicted"/>
<feature type="compositionally biased region" description="Basic and acidic residues" evidence="1">
    <location>
        <begin position="20"/>
        <end position="30"/>
    </location>
</feature>
<comment type="caution">
    <text evidence="2">The sequence shown here is derived from an EMBL/GenBank/DDBJ whole genome shotgun (WGS) entry which is preliminary data.</text>
</comment>
<feature type="compositionally biased region" description="Basic residues" evidence="1">
    <location>
        <begin position="31"/>
        <end position="41"/>
    </location>
</feature>
<feature type="region of interest" description="Disordered" evidence="1">
    <location>
        <begin position="1"/>
        <end position="41"/>
    </location>
</feature>
<accession>A0ABV2RHG5</accession>
<evidence type="ECO:0000256" key="1">
    <source>
        <dbReference type="SAM" id="MobiDB-lite"/>
    </source>
</evidence>
<evidence type="ECO:0000313" key="3">
    <source>
        <dbReference type="Proteomes" id="UP001549291"/>
    </source>
</evidence>